<evidence type="ECO:0000313" key="6">
    <source>
        <dbReference type="Proteomes" id="UP001315967"/>
    </source>
</evidence>
<evidence type="ECO:0000256" key="2">
    <source>
        <dbReference type="SAM" id="Phobius"/>
    </source>
</evidence>
<dbReference type="RefSeq" id="WP_313792310.1">
    <property type="nucleotide sequence ID" value="NZ_CP102453.1"/>
</dbReference>
<gene>
    <name evidence="5" type="ORF">NRE15_07725</name>
</gene>
<feature type="compositionally biased region" description="Basic and acidic residues" evidence="1">
    <location>
        <begin position="331"/>
        <end position="341"/>
    </location>
</feature>
<evidence type="ECO:0000256" key="1">
    <source>
        <dbReference type="SAM" id="MobiDB-lite"/>
    </source>
</evidence>
<proteinExistence type="predicted"/>
<organism evidence="5 6">
    <name type="scientific">Fundicoccus culcitae</name>
    <dbReference type="NCBI Taxonomy" id="2969821"/>
    <lineage>
        <taxon>Bacteria</taxon>
        <taxon>Bacillati</taxon>
        <taxon>Bacillota</taxon>
        <taxon>Bacilli</taxon>
        <taxon>Lactobacillales</taxon>
        <taxon>Aerococcaceae</taxon>
        <taxon>Fundicoccus</taxon>
    </lineage>
</organism>
<evidence type="ECO:0000313" key="5">
    <source>
        <dbReference type="EMBL" id="UUX32810.1"/>
    </source>
</evidence>
<evidence type="ECO:0000259" key="4">
    <source>
        <dbReference type="Pfam" id="PF14257"/>
    </source>
</evidence>
<dbReference type="EMBL" id="CP102453">
    <property type="protein sequence ID" value="UUX32810.1"/>
    <property type="molecule type" value="Genomic_DNA"/>
</dbReference>
<name>A0ABY5P2U6_9LACT</name>
<dbReference type="Pfam" id="PF14257">
    <property type="entry name" value="DUF4349"/>
    <property type="match status" value="1"/>
</dbReference>
<keyword evidence="2" id="KW-0472">Membrane</keyword>
<protein>
    <submittedName>
        <fullName evidence="5">DUF4349 domain-containing protein</fullName>
    </submittedName>
</protein>
<accession>A0ABY5P2U6</accession>
<feature type="signal peptide" evidence="3">
    <location>
        <begin position="1"/>
        <end position="21"/>
    </location>
</feature>
<feature type="region of interest" description="Disordered" evidence="1">
    <location>
        <begin position="312"/>
        <end position="341"/>
    </location>
</feature>
<dbReference type="InterPro" id="IPR025645">
    <property type="entry name" value="DUF4349"/>
</dbReference>
<sequence length="341" mass="39077">MKKWMIVLAGVLFLAACGEQAPNETEMTTPTTYEETANRNVTDVQLDDDANYYDEARPEDNRYLIHTAYVGLQTVDYESSKQQLFDFIGNSDAYIQYQNEYTSSNYYQDDRGLHTLSLTLRVPQASFEEALATLTSGGIGEVVQNSRGSEDVTRSMTDLDIRIESIDARIGRLNDLLDEATLISDIIEIQYSVEEAILERDQLLSEQATLEDQVNDSTITIELREVRRLDDGITTNQSFWDRIKDALVDTGYQTIIVLQEALLSVIYFLPYLLLLIIIGLYFLLIHPFVRRRRKNRKRTVETEKEIVTDNSNGIVQERKEISKETSNNSTKDLHNDEKDVN</sequence>
<evidence type="ECO:0000256" key="3">
    <source>
        <dbReference type="SAM" id="SignalP"/>
    </source>
</evidence>
<dbReference type="Proteomes" id="UP001315967">
    <property type="component" value="Chromosome"/>
</dbReference>
<keyword evidence="3" id="KW-0732">Signal</keyword>
<keyword evidence="2" id="KW-1133">Transmembrane helix</keyword>
<feature type="chain" id="PRO_5045818379" evidence="3">
    <location>
        <begin position="22"/>
        <end position="341"/>
    </location>
</feature>
<keyword evidence="2" id="KW-0812">Transmembrane</keyword>
<keyword evidence="6" id="KW-1185">Reference proteome</keyword>
<feature type="domain" description="DUF4349" evidence="4">
    <location>
        <begin position="62"/>
        <end position="281"/>
    </location>
</feature>
<feature type="transmembrane region" description="Helical" evidence="2">
    <location>
        <begin position="265"/>
        <end position="289"/>
    </location>
</feature>
<dbReference type="PROSITE" id="PS51257">
    <property type="entry name" value="PROKAR_LIPOPROTEIN"/>
    <property type="match status" value="1"/>
</dbReference>
<reference evidence="5 6" key="1">
    <citation type="submission" date="2022-08" db="EMBL/GenBank/DDBJ databases">
        <title>Aerococcaceae sp. nov isolated from spoiled eye mask.</title>
        <authorList>
            <person name="Zhou G."/>
            <person name="Xie X.-B."/>
            <person name="Shi Q.-S."/>
            <person name="Wang Y.-S."/>
            <person name="Wen X."/>
            <person name="Peng H."/>
            <person name="Yang X.-J."/>
            <person name="Tao H.-B."/>
            <person name="Huang X.-M."/>
        </authorList>
    </citation>
    <scope>NUCLEOTIDE SEQUENCE [LARGE SCALE GENOMIC DNA]</scope>
    <source>
        <strain evidence="6">DM20194951</strain>
    </source>
</reference>